<dbReference type="Proteomes" id="UP000249464">
    <property type="component" value="Unassembled WGS sequence"/>
</dbReference>
<gene>
    <name evidence="2" type="primary">BQ5605_C017g08552</name>
    <name evidence="2" type="ORF">BQ5605_C017G08552</name>
</gene>
<name>A0A2X0NYL9_9BASI</name>
<keyword evidence="3" id="KW-1185">Reference proteome</keyword>
<accession>A0A2X0NYL9</accession>
<feature type="region of interest" description="Disordered" evidence="1">
    <location>
        <begin position="182"/>
        <end position="204"/>
    </location>
</feature>
<evidence type="ECO:0000313" key="3">
    <source>
        <dbReference type="Proteomes" id="UP000249464"/>
    </source>
</evidence>
<reference evidence="2 3" key="1">
    <citation type="submission" date="2016-11" db="EMBL/GenBank/DDBJ databases">
        <authorList>
            <person name="Jaros S."/>
            <person name="Januszkiewicz K."/>
            <person name="Wedrychowicz H."/>
        </authorList>
    </citation>
    <scope>NUCLEOTIDE SEQUENCE [LARGE SCALE GENOMIC DNA]</scope>
</reference>
<evidence type="ECO:0000313" key="2">
    <source>
        <dbReference type="EMBL" id="SGY20252.1"/>
    </source>
</evidence>
<dbReference type="STRING" id="796604.A0A2X0NYL9"/>
<proteinExistence type="predicted"/>
<dbReference type="AlphaFoldDB" id="A0A2X0NYL9"/>
<organism evidence="2 3">
    <name type="scientific">Microbotryum silenes-dioicae</name>
    <dbReference type="NCBI Taxonomy" id="796604"/>
    <lineage>
        <taxon>Eukaryota</taxon>
        <taxon>Fungi</taxon>
        <taxon>Dikarya</taxon>
        <taxon>Basidiomycota</taxon>
        <taxon>Pucciniomycotina</taxon>
        <taxon>Microbotryomycetes</taxon>
        <taxon>Microbotryales</taxon>
        <taxon>Microbotryaceae</taxon>
        <taxon>Microbotryum</taxon>
    </lineage>
</organism>
<evidence type="ECO:0000256" key="1">
    <source>
        <dbReference type="SAM" id="MobiDB-lite"/>
    </source>
</evidence>
<sequence>MSPIDRSPPKLSLPSTNTNIASLSKIHISYIPSKHPLNGSLPYHLAAVLVARAQLRRISNGLPTGSRCASVSGQGFGWWAFWVCKGDYYRGKKKKDGTREAETCGVRLMGEGRGSEEREASLSFEEKGASLPAEKGVSFPVEGMGYSPSNYARDHLVVKNPAATDQISCVLSALTKPRKASHGAKRILQSDIEQDPSLSPHRNETAHLRRDNSLSAEEMTFLTERKRRSHRVRGWSSFWDWRKGERLMNETSQY</sequence>
<dbReference type="EMBL" id="FQNC01000017">
    <property type="protein sequence ID" value="SGY20252.1"/>
    <property type="molecule type" value="Genomic_DNA"/>
</dbReference>
<protein>
    <submittedName>
        <fullName evidence="2">BQ5605_C017g08552 protein</fullName>
    </submittedName>
</protein>